<evidence type="ECO:0000256" key="6">
    <source>
        <dbReference type="ARBA" id="ARBA00022741"/>
    </source>
</evidence>
<dbReference type="InterPro" id="IPR004733">
    <property type="entry name" value="PurM_cligase"/>
</dbReference>
<evidence type="ECO:0000256" key="10">
    <source>
        <dbReference type="ARBA" id="ARBA00032931"/>
    </source>
</evidence>
<dbReference type="AlphaFoldDB" id="A0A6I6MS53"/>
<keyword evidence="7 13" id="KW-0658">Purine biosynthesis</keyword>
<dbReference type="Pfam" id="PF00586">
    <property type="entry name" value="AIRS"/>
    <property type="match status" value="1"/>
</dbReference>
<sequence length="346" mass="36241">MTNPQNPRGTNGLTYRDAGVDIDEGERLVDLIKPAAKSTARPGAEAGLGGFAAVFDPKAAGFKDPIFLATTDGVGTKLKIAIESGRHETVGIDLVAMCVNDLSAQGAEPLMFLDYYATGKLNADEAALVVQGIAEGCRQAGAALAGGETAEMPGMYGKGDYDLAGFSVGAAERGTLLPRVDEMQTGDVIIGIASSGPHSNGYSLVRKVVERSGLAWDAPAPFANGKTLAEALLTPTRIYAKALKPVFESKLAKGAAHITGGGLVENTPRALPDHLAADFDWNAWKRPAVFEWLQSTGGVPEEDMRRTFNLGVGMILIVALEREKDVLAMLTAGGESAFRIGVLKAV</sequence>
<evidence type="ECO:0000256" key="11">
    <source>
        <dbReference type="ARBA" id="ARBA00033093"/>
    </source>
</evidence>
<dbReference type="EC" id="6.3.3.1" evidence="3 13"/>
<dbReference type="GO" id="GO:0005829">
    <property type="term" value="C:cytosol"/>
    <property type="evidence" value="ECO:0007669"/>
    <property type="project" value="TreeGrafter"/>
</dbReference>
<feature type="domain" description="PurM-like N-terminal" evidence="14">
    <location>
        <begin position="67"/>
        <end position="170"/>
    </location>
</feature>
<comment type="subcellular location">
    <subcellularLocation>
        <location evidence="13">Cytoplasm</location>
    </subcellularLocation>
</comment>
<dbReference type="FunFam" id="3.90.650.10:FF:000007">
    <property type="entry name" value="Trifunctional purine biosynthetic protein adenosine-3"/>
    <property type="match status" value="1"/>
</dbReference>
<keyword evidence="17" id="KW-1185">Reference proteome</keyword>
<evidence type="ECO:0000256" key="12">
    <source>
        <dbReference type="ARBA" id="ARBA00049057"/>
    </source>
</evidence>
<feature type="domain" description="PurM-like C-terminal" evidence="15">
    <location>
        <begin position="185"/>
        <end position="344"/>
    </location>
</feature>
<dbReference type="InterPro" id="IPR010918">
    <property type="entry name" value="PurM-like_C_dom"/>
</dbReference>
<evidence type="ECO:0000256" key="3">
    <source>
        <dbReference type="ARBA" id="ARBA00013047"/>
    </source>
</evidence>
<evidence type="ECO:0000256" key="13">
    <source>
        <dbReference type="HAMAP-Rule" id="MF_00741"/>
    </source>
</evidence>
<accession>A0A6I6MS53</accession>
<dbReference type="Pfam" id="PF02769">
    <property type="entry name" value="AIRS_C"/>
    <property type="match status" value="1"/>
</dbReference>
<dbReference type="Gene3D" id="3.30.1330.10">
    <property type="entry name" value="PurM-like, N-terminal domain"/>
    <property type="match status" value="1"/>
</dbReference>
<dbReference type="Proteomes" id="UP000431269">
    <property type="component" value="Chromosome"/>
</dbReference>
<dbReference type="CDD" id="cd02196">
    <property type="entry name" value="PurM"/>
    <property type="match status" value="1"/>
</dbReference>
<proteinExistence type="inferred from homology"/>
<evidence type="ECO:0000259" key="15">
    <source>
        <dbReference type="Pfam" id="PF02769"/>
    </source>
</evidence>
<dbReference type="SUPFAM" id="SSF56042">
    <property type="entry name" value="PurM C-terminal domain-like"/>
    <property type="match status" value="1"/>
</dbReference>
<keyword evidence="13" id="KW-0963">Cytoplasm</keyword>
<dbReference type="PANTHER" id="PTHR10520">
    <property type="entry name" value="TRIFUNCTIONAL PURINE BIOSYNTHETIC PROTEIN ADENOSINE-3-RELATED"/>
    <property type="match status" value="1"/>
</dbReference>
<comment type="similarity">
    <text evidence="2 13">Belongs to the AIR synthase family.</text>
</comment>
<evidence type="ECO:0000256" key="1">
    <source>
        <dbReference type="ARBA" id="ARBA00004686"/>
    </source>
</evidence>
<keyword evidence="6 13" id="KW-0547">Nucleotide-binding</keyword>
<dbReference type="InterPro" id="IPR036921">
    <property type="entry name" value="PurM-like_N_sf"/>
</dbReference>
<organism evidence="16 17">
    <name type="scientific">Terricaulis silvestris</name>
    <dbReference type="NCBI Taxonomy" id="2686094"/>
    <lineage>
        <taxon>Bacteria</taxon>
        <taxon>Pseudomonadati</taxon>
        <taxon>Pseudomonadota</taxon>
        <taxon>Alphaproteobacteria</taxon>
        <taxon>Caulobacterales</taxon>
        <taxon>Caulobacteraceae</taxon>
        <taxon>Terricaulis</taxon>
    </lineage>
</organism>
<dbReference type="NCBIfam" id="TIGR00878">
    <property type="entry name" value="purM"/>
    <property type="match status" value="1"/>
</dbReference>
<dbReference type="GO" id="GO:0004641">
    <property type="term" value="F:phosphoribosylformylglycinamidine cyclo-ligase activity"/>
    <property type="evidence" value="ECO:0007669"/>
    <property type="project" value="UniProtKB-UniRule"/>
</dbReference>
<dbReference type="GO" id="GO:0006189">
    <property type="term" value="P:'de novo' IMP biosynthetic process"/>
    <property type="evidence" value="ECO:0007669"/>
    <property type="project" value="UniProtKB-UniRule"/>
</dbReference>
<comment type="catalytic activity">
    <reaction evidence="12 13">
        <text>2-formamido-N(1)-(5-O-phospho-beta-D-ribosyl)acetamidine + ATP = 5-amino-1-(5-phospho-beta-D-ribosyl)imidazole + ADP + phosphate + H(+)</text>
        <dbReference type="Rhea" id="RHEA:23032"/>
        <dbReference type="ChEBI" id="CHEBI:15378"/>
        <dbReference type="ChEBI" id="CHEBI:30616"/>
        <dbReference type="ChEBI" id="CHEBI:43474"/>
        <dbReference type="ChEBI" id="CHEBI:137981"/>
        <dbReference type="ChEBI" id="CHEBI:147287"/>
        <dbReference type="ChEBI" id="CHEBI:456216"/>
        <dbReference type="EC" id="6.3.3.1"/>
    </reaction>
</comment>
<dbReference type="HAMAP" id="MF_00741">
    <property type="entry name" value="AIRS"/>
    <property type="match status" value="1"/>
</dbReference>
<dbReference type="GO" id="GO:0004637">
    <property type="term" value="F:phosphoribosylamine-glycine ligase activity"/>
    <property type="evidence" value="ECO:0007669"/>
    <property type="project" value="TreeGrafter"/>
</dbReference>
<evidence type="ECO:0000259" key="14">
    <source>
        <dbReference type="Pfam" id="PF00586"/>
    </source>
</evidence>
<dbReference type="RefSeq" id="WP_228445662.1">
    <property type="nucleotide sequence ID" value="NZ_CP047045.1"/>
</dbReference>
<evidence type="ECO:0000256" key="2">
    <source>
        <dbReference type="ARBA" id="ARBA00010280"/>
    </source>
</evidence>
<dbReference type="InterPro" id="IPR036676">
    <property type="entry name" value="PurM-like_C_sf"/>
</dbReference>
<dbReference type="FunFam" id="3.30.1330.10:FF:000001">
    <property type="entry name" value="Phosphoribosylformylglycinamidine cyclo-ligase"/>
    <property type="match status" value="1"/>
</dbReference>
<evidence type="ECO:0000313" key="16">
    <source>
        <dbReference type="EMBL" id="QGZ95444.1"/>
    </source>
</evidence>
<evidence type="ECO:0000256" key="4">
    <source>
        <dbReference type="ARBA" id="ARBA00020367"/>
    </source>
</evidence>
<dbReference type="SUPFAM" id="SSF55326">
    <property type="entry name" value="PurM N-terminal domain-like"/>
    <property type="match status" value="1"/>
</dbReference>
<evidence type="ECO:0000256" key="9">
    <source>
        <dbReference type="ARBA" id="ARBA00031908"/>
    </source>
</evidence>
<dbReference type="EMBL" id="CP047045">
    <property type="protein sequence ID" value="QGZ95444.1"/>
    <property type="molecule type" value="Genomic_DNA"/>
</dbReference>
<evidence type="ECO:0000256" key="5">
    <source>
        <dbReference type="ARBA" id="ARBA00022598"/>
    </source>
</evidence>
<name>A0A6I6MS53_9CAUL</name>
<keyword evidence="5 13" id="KW-0436">Ligase</keyword>
<dbReference type="PANTHER" id="PTHR10520:SF12">
    <property type="entry name" value="TRIFUNCTIONAL PURINE BIOSYNTHETIC PROTEIN ADENOSINE-3"/>
    <property type="match status" value="1"/>
</dbReference>
<dbReference type="InterPro" id="IPR016188">
    <property type="entry name" value="PurM-like_N"/>
</dbReference>
<evidence type="ECO:0000313" key="17">
    <source>
        <dbReference type="Proteomes" id="UP000431269"/>
    </source>
</evidence>
<dbReference type="Gene3D" id="3.90.650.10">
    <property type="entry name" value="PurM-like C-terminal domain"/>
    <property type="match status" value="1"/>
</dbReference>
<protein>
    <recommendedName>
        <fullName evidence="4 13">Phosphoribosylformylglycinamidine cyclo-ligase</fullName>
        <ecNumber evidence="3 13">6.3.3.1</ecNumber>
    </recommendedName>
    <alternativeName>
        <fullName evidence="10 13">AIR synthase</fullName>
    </alternativeName>
    <alternativeName>
        <fullName evidence="11 13">AIRS</fullName>
    </alternativeName>
    <alternativeName>
        <fullName evidence="9 13">Phosphoribosyl-aminoimidazole synthetase</fullName>
    </alternativeName>
</protein>
<evidence type="ECO:0000256" key="8">
    <source>
        <dbReference type="ARBA" id="ARBA00022840"/>
    </source>
</evidence>
<keyword evidence="8 13" id="KW-0067">ATP-binding</keyword>
<reference evidence="17" key="1">
    <citation type="submission" date="2019-12" db="EMBL/GenBank/DDBJ databases">
        <title>Complete genome of Terracaulis silvestris 0127_4.</title>
        <authorList>
            <person name="Vieira S."/>
            <person name="Riedel T."/>
            <person name="Sproer C."/>
            <person name="Pascual J."/>
            <person name="Boedeker C."/>
            <person name="Overmann J."/>
        </authorList>
    </citation>
    <scope>NUCLEOTIDE SEQUENCE [LARGE SCALE GENOMIC DNA]</scope>
    <source>
        <strain evidence="17">0127_4</strain>
    </source>
</reference>
<dbReference type="UniPathway" id="UPA00074">
    <property type="reaction ID" value="UER00129"/>
</dbReference>
<dbReference type="GO" id="GO:0005524">
    <property type="term" value="F:ATP binding"/>
    <property type="evidence" value="ECO:0007669"/>
    <property type="project" value="UniProtKB-KW"/>
</dbReference>
<dbReference type="GO" id="GO:0046084">
    <property type="term" value="P:adenine biosynthetic process"/>
    <property type="evidence" value="ECO:0007669"/>
    <property type="project" value="TreeGrafter"/>
</dbReference>
<comment type="pathway">
    <text evidence="1 13">Purine metabolism; IMP biosynthesis via de novo pathway; 5-amino-1-(5-phospho-D-ribosyl)imidazole from N(2)-formyl-N(1)-(5-phospho-D-ribosyl)glycinamide: step 2/2.</text>
</comment>
<dbReference type="KEGG" id="tsv:DSM104635_02293"/>
<gene>
    <name evidence="13 16" type="primary">purM</name>
    <name evidence="16" type="ORF">DSM104635_02293</name>
</gene>
<evidence type="ECO:0000256" key="7">
    <source>
        <dbReference type="ARBA" id="ARBA00022755"/>
    </source>
</evidence>